<dbReference type="GO" id="GO:0000709">
    <property type="term" value="P:meiotic joint molecule formation"/>
    <property type="evidence" value="ECO:0007669"/>
    <property type="project" value="TreeGrafter"/>
</dbReference>
<dbReference type="PANTHER" id="PTHR15938">
    <property type="entry name" value="TBP-1 INTERACTING PROTEIN"/>
    <property type="match status" value="1"/>
</dbReference>
<keyword evidence="3" id="KW-0539">Nucleus</keyword>
<sequence>MSFKEYGEQKIHLARKDHFNIPNSQELNQMKEENAKLQQQLDEQKRAISEVEGGLFYTRPLCVPKNFVNFRRSIANKNMIGAGLMYTIAEIRTLELNLTLEQIRHKEATLRKGVNYAWVFEVLL</sequence>
<dbReference type="GO" id="GO:0120230">
    <property type="term" value="F:recombinase activator activity"/>
    <property type="evidence" value="ECO:0007669"/>
    <property type="project" value="TreeGrafter"/>
</dbReference>
<accession>A0AAJ6TBK5</accession>
<dbReference type="GO" id="GO:0003690">
    <property type="term" value="F:double-stranded DNA binding"/>
    <property type="evidence" value="ECO:0007669"/>
    <property type="project" value="TreeGrafter"/>
</dbReference>
<dbReference type="Proteomes" id="UP000694918">
    <property type="component" value="Unplaced"/>
</dbReference>
<organism evidence="6 7">
    <name type="scientific">Populus euphratica</name>
    <name type="common">Euphrates poplar</name>
    <dbReference type="NCBI Taxonomy" id="75702"/>
    <lineage>
        <taxon>Eukaryota</taxon>
        <taxon>Viridiplantae</taxon>
        <taxon>Streptophyta</taxon>
        <taxon>Embryophyta</taxon>
        <taxon>Tracheophyta</taxon>
        <taxon>Spermatophyta</taxon>
        <taxon>Magnoliopsida</taxon>
        <taxon>eudicotyledons</taxon>
        <taxon>Gunneridae</taxon>
        <taxon>Pentapetalae</taxon>
        <taxon>rosids</taxon>
        <taxon>fabids</taxon>
        <taxon>Malpighiales</taxon>
        <taxon>Salicaceae</taxon>
        <taxon>Saliceae</taxon>
        <taxon>Populus</taxon>
    </lineage>
</organism>
<dbReference type="GO" id="GO:0000794">
    <property type="term" value="C:condensed nuclear chromosome"/>
    <property type="evidence" value="ECO:0007669"/>
    <property type="project" value="TreeGrafter"/>
</dbReference>
<evidence type="ECO:0000313" key="6">
    <source>
        <dbReference type="Proteomes" id="UP000694918"/>
    </source>
</evidence>
<evidence type="ECO:0000256" key="3">
    <source>
        <dbReference type="ARBA" id="ARBA00023242"/>
    </source>
</evidence>
<dbReference type="AlphaFoldDB" id="A0AAJ6TBK5"/>
<keyword evidence="5" id="KW-0175">Coiled coil</keyword>
<feature type="coiled-coil region" evidence="5">
    <location>
        <begin position="23"/>
        <end position="54"/>
    </location>
</feature>
<gene>
    <name evidence="7" type="primary">LOC105113626</name>
</gene>
<keyword evidence="4" id="KW-0469">Meiosis</keyword>
<dbReference type="PANTHER" id="PTHR15938:SF0">
    <property type="entry name" value="HOMOLOGOUS-PAIRING PROTEIN 2 HOMOLOG"/>
    <property type="match status" value="1"/>
</dbReference>
<comment type="subcellular location">
    <subcellularLocation>
        <location evidence="1">Nucleus</location>
    </subcellularLocation>
</comment>
<name>A0AAJ6TBK5_POPEU</name>
<dbReference type="GO" id="GO:0010774">
    <property type="term" value="P:meiotic strand invasion involved in reciprocal meiotic recombination"/>
    <property type="evidence" value="ECO:0007669"/>
    <property type="project" value="TreeGrafter"/>
</dbReference>
<dbReference type="KEGG" id="peu:105113626"/>
<evidence type="ECO:0000256" key="2">
    <source>
        <dbReference type="ARBA" id="ARBA00023172"/>
    </source>
</evidence>
<protein>
    <submittedName>
        <fullName evidence="7">Homologous-pairing protein 2 homolog isoform X1</fullName>
    </submittedName>
</protein>
<dbReference type="RefSeq" id="XP_011008180.1">
    <property type="nucleotide sequence ID" value="XM_011009878.1"/>
</dbReference>
<evidence type="ECO:0000256" key="4">
    <source>
        <dbReference type="ARBA" id="ARBA00023254"/>
    </source>
</evidence>
<reference evidence="7" key="1">
    <citation type="submission" date="2025-08" db="UniProtKB">
        <authorList>
            <consortium name="RefSeq"/>
        </authorList>
    </citation>
    <scope>IDENTIFICATION</scope>
</reference>
<proteinExistence type="predicted"/>
<evidence type="ECO:0000256" key="1">
    <source>
        <dbReference type="ARBA" id="ARBA00004123"/>
    </source>
</evidence>
<keyword evidence="6" id="KW-1185">Reference proteome</keyword>
<evidence type="ECO:0000256" key="5">
    <source>
        <dbReference type="SAM" id="Coils"/>
    </source>
</evidence>
<dbReference type="GO" id="GO:0120231">
    <property type="term" value="C:DNA recombinase auxiliary factor complex"/>
    <property type="evidence" value="ECO:0007669"/>
    <property type="project" value="TreeGrafter"/>
</dbReference>
<dbReference type="GeneID" id="105113626"/>
<evidence type="ECO:0000313" key="7">
    <source>
        <dbReference type="RefSeq" id="XP_011008180.1"/>
    </source>
</evidence>
<keyword evidence="2" id="KW-0233">DNA recombination</keyword>
<dbReference type="GO" id="GO:0007129">
    <property type="term" value="P:homologous chromosome pairing at meiosis"/>
    <property type="evidence" value="ECO:0007669"/>
    <property type="project" value="TreeGrafter"/>
</dbReference>